<evidence type="ECO:0000313" key="2">
    <source>
        <dbReference type="EMBL" id="MCZ0857398.1"/>
    </source>
</evidence>
<dbReference type="Proteomes" id="UP001072034">
    <property type="component" value="Unassembled WGS sequence"/>
</dbReference>
<evidence type="ECO:0000313" key="3">
    <source>
        <dbReference type="Proteomes" id="UP001072034"/>
    </source>
</evidence>
<keyword evidence="3" id="KW-1185">Reference proteome</keyword>
<dbReference type="Pfam" id="PF13814">
    <property type="entry name" value="Replic_Relax"/>
    <property type="match status" value="1"/>
</dbReference>
<proteinExistence type="predicted"/>
<accession>A0ABT4I6N4</accession>
<comment type="caution">
    <text evidence="2">The sequence shown here is derived from an EMBL/GenBank/DDBJ whole genome shotgun (WGS) entry which is preliminary data.</text>
</comment>
<organism evidence="2 3">
    <name type="scientific">Actinomyces israelii</name>
    <dbReference type="NCBI Taxonomy" id="1659"/>
    <lineage>
        <taxon>Bacteria</taxon>
        <taxon>Bacillati</taxon>
        <taxon>Actinomycetota</taxon>
        <taxon>Actinomycetes</taxon>
        <taxon>Actinomycetales</taxon>
        <taxon>Actinomycetaceae</taxon>
        <taxon>Actinomyces</taxon>
    </lineage>
</organism>
<dbReference type="RefSeq" id="WP_268916999.1">
    <property type="nucleotide sequence ID" value="NZ_JAPTMY010000008.1"/>
</dbReference>
<dbReference type="EMBL" id="JAPTMY010000008">
    <property type="protein sequence ID" value="MCZ0857398.1"/>
    <property type="molecule type" value="Genomic_DNA"/>
</dbReference>
<gene>
    <name evidence="2" type="ORF">OHJ16_04985</name>
</gene>
<dbReference type="InterPro" id="IPR025855">
    <property type="entry name" value="Replic_Relax"/>
</dbReference>
<reference evidence="2" key="1">
    <citation type="submission" date="2022-10" db="EMBL/GenBank/DDBJ databases">
        <title>Genome sequence of Actinomyces israelii ATCC 10048.</title>
        <authorList>
            <person name="Watt R.M."/>
            <person name="Tong W.M."/>
        </authorList>
    </citation>
    <scope>NUCLEOTIDE SEQUENCE</scope>
    <source>
        <strain evidence="2">ATCC 10048</strain>
    </source>
</reference>
<name>A0ABT4I6N4_9ACTO</name>
<protein>
    <submittedName>
        <fullName evidence="2">Replication-relaxation family protein</fullName>
    </submittedName>
</protein>
<sequence length="296" mass="32648">MTPAPPSTRPPAAPAPPPGGRIGRRQLQAITDSLSTRDHELLGYLAVHRFATTNQLARLTTRHYRTPASALRQTSRHLRRLTALGLTTHLKQRIGGVRGGSSGLIWYLRPPGWRLTTPPTTNSLNHSDPPARRHLTEPSPTFLAHTLAITEARVIIHEAAQANSGHLTLIRTEPACWRSWTLVSGTRRWLKPDLEAITTTPDGDEDHWLLEIDLGTENPARLLTKSHNYQDHLATGLEQTTTGGYYPQVIWTMSSTNRATQLHRAITNDPGLSNELFCVITVGELAKTIQTGPKAA</sequence>
<feature type="compositionally biased region" description="Pro residues" evidence="1">
    <location>
        <begin position="1"/>
        <end position="19"/>
    </location>
</feature>
<feature type="region of interest" description="Disordered" evidence="1">
    <location>
        <begin position="1"/>
        <end position="22"/>
    </location>
</feature>
<evidence type="ECO:0000256" key="1">
    <source>
        <dbReference type="SAM" id="MobiDB-lite"/>
    </source>
</evidence>